<feature type="chain" id="PRO_5028506454" description="C-C motif chemokine" evidence="4">
    <location>
        <begin position="26"/>
        <end position="102"/>
    </location>
</feature>
<gene>
    <name evidence="7" type="primary">ccl20a.3</name>
</gene>
<dbReference type="CTD" id="100192217"/>
<keyword evidence="4" id="KW-0964">Secreted</keyword>
<evidence type="ECO:0000259" key="5">
    <source>
        <dbReference type="SMART" id="SM00199"/>
    </source>
</evidence>
<dbReference type="AlphaFoldDB" id="A0A6P7K3I5"/>
<keyword evidence="3" id="KW-1015">Disulfide bond</keyword>
<dbReference type="GO" id="GO:0006955">
    <property type="term" value="P:immune response"/>
    <property type="evidence" value="ECO:0007669"/>
    <property type="project" value="InterPro"/>
</dbReference>
<sequence length="102" mass="11530">MASIKVSVAVISLLTVWLLATHTSAGSYNCCRQYTRGKIPFNKIKGYAVQTDTESCPLKAIIFLTESNRRVCTNPALNWVMDYINRIRNKAQQVHKMAQTHT</sequence>
<name>A0A6P7K3I5_9TELE</name>
<dbReference type="Gene3D" id="2.40.50.40">
    <property type="match status" value="1"/>
</dbReference>
<dbReference type="Proteomes" id="UP000515145">
    <property type="component" value="Chromosome 17"/>
</dbReference>
<feature type="signal peptide" evidence="4">
    <location>
        <begin position="1"/>
        <end position="25"/>
    </location>
</feature>
<keyword evidence="4" id="KW-0145">Chemotaxis</keyword>
<dbReference type="GO" id="GO:0008009">
    <property type="term" value="F:chemokine activity"/>
    <property type="evidence" value="ECO:0007669"/>
    <property type="project" value="InterPro"/>
</dbReference>
<dbReference type="PANTHER" id="PTHR12015">
    <property type="entry name" value="SMALL INDUCIBLE CYTOKINE A"/>
    <property type="match status" value="1"/>
</dbReference>
<dbReference type="GeneID" id="114450092"/>
<protein>
    <recommendedName>
        <fullName evidence="4">C-C motif chemokine</fullName>
    </recommendedName>
</protein>
<keyword evidence="4" id="KW-0732">Signal</keyword>
<reference evidence="7" key="1">
    <citation type="submission" date="2025-08" db="UniProtKB">
        <authorList>
            <consortium name="RefSeq"/>
        </authorList>
    </citation>
    <scope>IDENTIFICATION</scope>
</reference>
<evidence type="ECO:0000256" key="4">
    <source>
        <dbReference type="RuleBase" id="RU361150"/>
    </source>
</evidence>
<dbReference type="InterPro" id="IPR039809">
    <property type="entry name" value="Chemokine_b/g/d"/>
</dbReference>
<dbReference type="Pfam" id="PF00048">
    <property type="entry name" value="IL8"/>
    <property type="match status" value="1"/>
</dbReference>
<dbReference type="InterPro" id="IPR036048">
    <property type="entry name" value="Interleukin_8-like_sf"/>
</dbReference>
<evidence type="ECO:0000313" key="6">
    <source>
        <dbReference type="Proteomes" id="UP000515145"/>
    </source>
</evidence>
<dbReference type="SMART" id="SM00199">
    <property type="entry name" value="SCY"/>
    <property type="match status" value="1"/>
</dbReference>
<proteinExistence type="inferred from homology"/>
<keyword evidence="2 4" id="KW-0202">Cytokine</keyword>
<feature type="domain" description="Chemokine interleukin-8-like" evidence="5">
    <location>
        <begin position="27"/>
        <end position="87"/>
    </location>
</feature>
<dbReference type="PROSITE" id="PS00472">
    <property type="entry name" value="SMALL_CYTOKINES_CC"/>
    <property type="match status" value="1"/>
</dbReference>
<evidence type="ECO:0000256" key="2">
    <source>
        <dbReference type="ARBA" id="ARBA00022514"/>
    </source>
</evidence>
<dbReference type="OrthoDB" id="8870994at2759"/>
<dbReference type="InterPro" id="IPR000827">
    <property type="entry name" value="Chemokine_CC_CS"/>
</dbReference>
<evidence type="ECO:0000256" key="1">
    <source>
        <dbReference type="ARBA" id="ARBA00010868"/>
    </source>
</evidence>
<dbReference type="InterPro" id="IPR001811">
    <property type="entry name" value="Chemokine_IL8-like_dom"/>
</dbReference>
<keyword evidence="6" id="KW-1185">Reference proteome</keyword>
<dbReference type="GO" id="GO:0005615">
    <property type="term" value="C:extracellular space"/>
    <property type="evidence" value="ECO:0007669"/>
    <property type="project" value="UniProtKB-KW"/>
</dbReference>
<dbReference type="FunCoup" id="A0A6P7K3I5">
    <property type="interactions" value="66"/>
</dbReference>
<dbReference type="InParanoid" id="A0A6P7K3I5"/>
<dbReference type="PANTHER" id="PTHR12015:SF190">
    <property type="entry name" value="C-C MOTIF CHEMOKINE"/>
    <property type="match status" value="1"/>
</dbReference>
<dbReference type="CDD" id="cd00169">
    <property type="entry name" value="Chemokine"/>
    <property type="match status" value="1"/>
</dbReference>
<dbReference type="RefSeq" id="XP_028283804.1">
    <property type="nucleotide sequence ID" value="XM_028428003.1"/>
</dbReference>
<dbReference type="SUPFAM" id="SSF54117">
    <property type="entry name" value="Interleukin 8-like chemokines"/>
    <property type="match status" value="1"/>
</dbReference>
<comment type="similarity">
    <text evidence="1 4">Belongs to the intercrine beta (chemokine CC) family.</text>
</comment>
<accession>A0A6P7K3I5</accession>
<comment type="subcellular location">
    <subcellularLocation>
        <location evidence="4">Secreted</location>
    </subcellularLocation>
</comment>
<evidence type="ECO:0000313" key="7">
    <source>
        <dbReference type="RefSeq" id="XP_028283804.1"/>
    </source>
</evidence>
<evidence type="ECO:0000256" key="3">
    <source>
        <dbReference type="ARBA" id="ARBA00023157"/>
    </source>
</evidence>
<organism evidence="6 7">
    <name type="scientific">Parambassis ranga</name>
    <name type="common">Indian glassy fish</name>
    <dbReference type="NCBI Taxonomy" id="210632"/>
    <lineage>
        <taxon>Eukaryota</taxon>
        <taxon>Metazoa</taxon>
        <taxon>Chordata</taxon>
        <taxon>Craniata</taxon>
        <taxon>Vertebrata</taxon>
        <taxon>Euteleostomi</taxon>
        <taxon>Actinopterygii</taxon>
        <taxon>Neopterygii</taxon>
        <taxon>Teleostei</taxon>
        <taxon>Neoteleostei</taxon>
        <taxon>Acanthomorphata</taxon>
        <taxon>Ovalentaria</taxon>
        <taxon>Ambassidae</taxon>
        <taxon>Parambassis</taxon>
    </lineage>
</organism>